<evidence type="ECO:0000313" key="2">
    <source>
        <dbReference type="EMBL" id="APX97415.1"/>
    </source>
</evidence>
<organism evidence="3 4">
    <name type="scientific">Natronorubrum daqingense</name>
    <dbReference type="NCBI Taxonomy" id="588898"/>
    <lineage>
        <taxon>Archaea</taxon>
        <taxon>Methanobacteriati</taxon>
        <taxon>Methanobacteriota</taxon>
        <taxon>Stenosarchaea group</taxon>
        <taxon>Halobacteria</taxon>
        <taxon>Halobacteriales</taxon>
        <taxon>Natrialbaceae</taxon>
        <taxon>Natronorubrum</taxon>
    </lineage>
</organism>
<feature type="region of interest" description="Disordered" evidence="1">
    <location>
        <begin position="1"/>
        <end position="20"/>
    </location>
</feature>
<dbReference type="EMBL" id="FTNP01000007">
    <property type="protein sequence ID" value="SIS03654.1"/>
    <property type="molecule type" value="Genomic_DNA"/>
</dbReference>
<accession>A0A1N7FTQ0</accession>
<dbReference type="GeneID" id="30956834"/>
<evidence type="ECO:0000313" key="4">
    <source>
        <dbReference type="Proteomes" id="UP000185687"/>
    </source>
</evidence>
<reference evidence="2 5" key="1">
    <citation type="submission" date="2017-01" db="EMBL/GenBank/DDBJ databases">
        <title>Complete genome sequence of Haloterrigena daqingensis type strain (JX313T).</title>
        <authorList>
            <person name="Shuang W."/>
        </authorList>
    </citation>
    <scope>NUCLEOTIDE SEQUENCE [LARGE SCALE GENOMIC DNA]</scope>
    <source>
        <strain evidence="2 5">JX313</strain>
    </source>
</reference>
<proteinExistence type="predicted"/>
<reference evidence="3 4" key="2">
    <citation type="submission" date="2017-01" db="EMBL/GenBank/DDBJ databases">
        <authorList>
            <person name="Mah S.A."/>
            <person name="Swanson W.J."/>
            <person name="Moy G.W."/>
            <person name="Vacquier V.D."/>
        </authorList>
    </citation>
    <scope>NUCLEOTIDE SEQUENCE [LARGE SCALE GENOMIC DNA]</scope>
    <source>
        <strain evidence="3 4">CGMCC 1.8909</strain>
    </source>
</reference>
<dbReference type="KEGG" id="hda:BB347_12785"/>
<evidence type="ECO:0000256" key="1">
    <source>
        <dbReference type="SAM" id="MobiDB-lite"/>
    </source>
</evidence>
<dbReference type="OrthoDB" id="197060at2157"/>
<name>A0A1N7FTQ0_9EURY</name>
<dbReference type="Proteomes" id="UP000185687">
    <property type="component" value="Unassembled WGS sequence"/>
</dbReference>
<dbReference type="Proteomes" id="UP000187321">
    <property type="component" value="Chromosome"/>
</dbReference>
<evidence type="ECO:0000313" key="3">
    <source>
        <dbReference type="EMBL" id="SIS03654.1"/>
    </source>
</evidence>
<dbReference type="AlphaFoldDB" id="A0A1N7FTQ0"/>
<evidence type="ECO:0000313" key="5">
    <source>
        <dbReference type="Proteomes" id="UP000187321"/>
    </source>
</evidence>
<keyword evidence="4" id="KW-1185">Reference proteome</keyword>
<sequence length="146" mass="16092">MDDRSQQLLELDDDETDALAQRARESEYVDRLETFLVDERGVDVPAENTRAFERRDGLQVVSVSADSSVEDRPAVSMTVHFDDGDVVQATTERHDPVAEGTVELAFPTELAPDPEAAVTDILEPEGQSVTVTVDEVDDVTVYLITL</sequence>
<dbReference type="RefSeq" id="WP_076583846.1">
    <property type="nucleotide sequence ID" value="NZ_CP019327.1"/>
</dbReference>
<dbReference type="EMBL" id="CP019327">
    <property type="protein sequence ID" value="APX97415.1"/>
    <property type="molecule type" value="Genomic_DNA"/>
</dbReference>
<protein>
    <submittedName>
        <fullName evidence="3">Uncharacterized protein</fullName>
    </submittedName>
</protein>
<gene>
    <name evidence="2" type="ORF">BB347_12785</name>
    <name evidence="3" type="ORF">SAMN05421809_3496</name>
</gene>